<feature type="region of interest" description="Disordered" evidence="1">
    <location>
        <begin position="787"/>
        <end position="807"/>
    </location>
</feature>
<dbReference type="SUPFAM" id="SSF50978">
    <property type="entry name" value="WD40 repeat-like"/>
    <property type="match status" value="1"/>
</dbReference>
<evidence type="ECO:0000313" key="3">
    <source>
        <dbReference type="Proteomes" id="UP001360560"/>
    </source>
</evidence>
<organism evidence="2 3">
    <name type="scientific">Saccharomycopsis crataegensis</name>
    <dbReference type="NCBI Taxonomy" id="43959"/>
    <lineage>
        <taxon>Eukaryota</taxon>
        <taxon>Fungi</taxon>
        <taxon>Dikarya</taxon>
        <taxon>Ascomycota</taxon>
        <taxon>Saccharomycotina</taxon>
        <taxon>Saccharomycetes</taxon>
        <taxon>Saccharomycopsidaceae</taxon>
        <taxon>Saccharomycopsis</taxon>
    </lineage>
</organism>
<name>A0AAV5QTM7_9ASCO</name>
<dbReference type="EMBL" id="BTFZ01000013">
    <property type="protein sequence ID" value="GMM38079.1"/>
    <property type="molecule type" value="Genomic_DNA"/>
</dbReference>
<protein>
    <recommendedName>
        <fullName evidence="4">CRT10-like protein</fullName>
    </recommendedName>
</protein>
<dbReference type="Proteomes" id="UP001360560">
    <property type="component" value="Unassembled WGS sequence"/>
</dbReference>
<dbReference type="Pfam" id="PF08728">
    <property type="entry name" value="CRT10"/>
    <property type="match status" value="2"/>
</dbReference>
<comment type="caution">
    <text evidence="2">The sequence shown here is derived from an EMBL/GenBank/DDBJ whole genome shotgun (WGS) entry which is preliminary data.</text>
</comment>
<accession>A0AAV5QTM7</accession>
<dbReference type="GeneID" id="90076054"/>
<evidence type="ECO:0000313" key="2">
    <source>
        <dbReference type="EMBL" id="GMM38079.1"/>
    </source>
</evidence>
<dbReference type="InterPro" id="IPR036322">
    <property type="entry name" value="WD40_repeat_dom_sf"/>
</dbReference>
<evidence type="ECO:0000256" key="1">
    <source>
        <dbReference type="SAM" id="MobiDB-lite"/>
    </source>
</evidence>
<feature type="compositionally biased region" description="Acidic residues" evidence="1">
    <location>
        <begin position="787"/>
        <end position="805"/>
    </location>
</feature>
<sequence length="1057" mass="120995">MSDNSNSSVYSDLSLALMAEISARQHAERDRELSTPPVSHHLNDSSANDIETRVLRRRDNNGNVVEVESFRREVSSDIGETPRTIYCEQESRTTTLNETIRTVEKGLAEVVRKDLDHRRRFDRFLNNARIEKIPIPVSMNGRIADRARGIVCDDDTFYEPIGEPIIDPLSESEYCMSDYVESPTLKYMSVPIDNNIEQQVVFQSNRHESELPTNAIEAFEKLDQRRSIERFASSPSSSQDINDDKVLDFNDEKLMDVYDTDIQSISTSLHSIDSETEDEDAYDSTHQFSGFLEPADNLHHSTENTQSTQQSIIKQQPAEEFDSPLRLQYLDRGEFDLSNSFNFKNNLLVSSTNYPQYMFYGTKSQINILSVGGNFGSTDDLVVASFETKPKYTSDRDIISAVWKHYPHSINLVKMVNFLGKEMLVVCRDDGRVSLYDTETLVQQLQEFLLRKARFEKSRVQQQSLDLLLSIHSFEVKPTFQLRTAKSVWGIDVYEKYDLLAISDNSRRITVFHYSKEHDGGSFYSVISHPLASNVPDISFIKDDENKAEKEEEEDIGDDSPSVPLHTRVLLSAGAIMGELVIFEFVFDRYHGPVNCSIDDHPVIVDDDGIPKDCDTGPDIENVGSASSNEMVRLQWNIMLARSLRNEINNNDNNNNDDGSNYSVGSDSSLGSNEETAKFKRIEFQTPKVVSRILLEEDVWTTRYIDGKYFKEVRSLQELTGDKEINEKFVVEKLATQSRILDTESDPIMTSDLGLSSKTCFFEIPRRDLTKFIIHWKHNYTLYAGEPDTDIEDDESENDDDDSSDDPLSLHQDMLIPTFGKPRKSAAFSNPRRNISLNYNNLKAGAMVTDTFRRVSKFYDDYYLLHQRKLNTKPHKSLNGLDYWEPKVTSLLHNQYLMVTTKSHLGLFHCNRLVCNAASKNLFQSEVSLQNSRNNHALRLNDREFEQANRISFSQLIPELSCVVVASQSGVASLYRLTCFRGIHAFRQEYIFPDPNLVSSQQQGIHASKILSGICVRRVKIEEFDRFYLHLVYNNGAHLSYELYDDDHRNLAMDLII</sequence>
<feature type="region of interest" description="Disordered" evidence="1">
    <location>
        <begin position="26"/>
        <end position="45"/>
    </location>
</feature>
<reference evidence="2 3" key="1">
    <citation type="journal article" date="2023" name="Elife">
        <title>Identification of key yeast species and microbe-microbe interactions impacting larval growth of Drosophila in the wild.</title>
        <authorList>
            <person name="Mure A."/>
            <person name="Sugiura Y."/>
            <person name="Maeda R."/>
            <person name="Honda K."/>
            <person name="Sakurai N."/>
            <person name="Takahashi Y."/>
            <person name="Watada M."/>
            <person name="Katoh T."/>
            <person name="Gotoh A."/>
            <person name="Gotoh Y."/>
            <person name="Taniguchi I."/>
            <person name="Nakamura K."/>
            <person name="Hayashi T."/>
            <person name="Katayama T."/>
            <person name="Uemura T."/>
            <person name="Hattori Y."/>
        </authorList>
    </citation>
    <scope>NUCLEOTIDE SEQUENCE [LARGE SCALE GENOMIC DNA]</scope>
    <source>
        <strain evidence="2 3">SC-9</strain>
    </source>
</reference>
<dbReference type="InterPro" id="IPR014839">
    <property type="entry name" value="Crt10"/>
</dbReference>
<keyword evidence="3" id="KW-1185">Reference proteome</keyword>
<evidence type="ECO:0008006" key="4">
    <source>
        <dbReference type="Google" id="ProtNLM"/>
    </source>
</evidence>
<gene>
    <name evidence="2" type="ORF">DASC09_054040</name>
</gene>
<dbReference type="AlphaFoldDB" id="A0AAV5QTM7"/>
<feature type="region of interest" description="Disordered" evidence="1">
    <location>
        <begin position="649"/>
        <end position="669"/>
    </location>
</feature>
<proteinExistence type="predicted"/>
<dbReference type="RefSeq" id="XP_064855075.1">
    <property type="nucleotide sequence ID" value="XM_064999003.1"/>
</dbReference>